<sequence>MNDLNLLEKIDRIRNRFEEELQSRAHLYHPIDIERVQKEQWQVERFVRNSPENENDAYEALKRCLRWKKSFGIHERSDASFAKELWELCAVEVNGRDHCGRLIQWEAFRNQRKFKELDLIAKQFVAHNIERLDRMAGENGFILVSDLGGAGISNLDIDMIRFKLATIEYYPYGLRQMLIVDLPWLLNSVMNLILTLMRPAIRDMTIFCKRRELSKYIAEEHIHRSLDGKREEHCFPPNMRPMDQMMDELNLSENFIEHFYKTFKLSRTINQTTVANYG</sequence>
<dbReference type="VEuPathDB" id="VectorBase:SSCA001883"/>
<accession>A0A132AA01</accession>
<dbReference type="GO" id="GO:0140284">
    <property type="term" value="C:endoplasmic reticulum-endosome membrane contact site"/>
    <property type="evidence" value="ECO:0007669"/>
    <property type="project" value="TreeGrafter"/>
</dbReference>
<evidence type="ECO:0000313" key="5">
    <source>
        <dbReference type="Proteomes" id="UP000070412"/>
    </source>
</evidence>
<dbReference type="AlphaFoldDB" id="A0A132AA01"/>
<reference evidence="4" key="4">
    <citation type="submission" date="2022-06" db="UniProtKB">
        <authorList>
            <consortium name="EnsemblMetazoa"/>
        </authorList>
    </citation>
    <scope>IDENTIFICATION</scope>
</reference>
<name>A0A132AA01_SARSC</name>
<dbReference type="EMBL" id="JXLN01011555">
    <property type="protein sequence ID" value="KPM07405.1"/>
    <property type="molecule type" value="Genomic_DNA"/>
</dbReference>
<dbReference type="PANTHER" id="PTHR46384">
    <property type="entry name" value="MOTILE SPERM DOMAIN-CONTAINING PROTEIN 2"/>
    <property type="match status" value="1"/>
</dbReference>
<proteinExistence type="predicted"/>
<reference evidence="5" key="2">
    <citation type="journal article" date="2020" name="PLoS Negl. Trop. Dis.">
        <title>High-quality nuclear genome for Sarcoptes scabiei-A critical resource for a neglected parasite.</title>
        <authorList>
            <person name="Korhonen P.K."/>
            <person name="Gasser R.B."/>
            <person name="Ma G."/>
            <person name="Wang T."/>
            <person name="Stroehlein A.J."/>
            <person name="Young N.D."/>
            <person name="Ang C.S."/>
            <person name="Fernando D.D."/>
            <person name="Lu H.C."/>
            <person name="Taylor S."/>
            <person name="Reynolds S.L."/>
            <person name="Mofiz E."/>
            <person name="Najaraj S.H."/>
            <person name="Gowda H."/>
            <person name="Madugundu A."/>
            <person name="Renuse S."/>
            <person name="Holt D."/>
            <person name="Pandey A."/>
            <person name="Papenfuss A.T."/>
            <person name="Fischer K."/>
        </authorList>
    </citation>
    <scope>NUCLEOTIDE SEQUENCE [LARGE SCALE GENOMIC DNA]</scope>
</reference>
<dbReference type="Proteomes" id="UP000616769">
    <property type="component" value="Unassembled WGS sequence"/>
</dbReference>
<dbReference type="PROSITE" id="PS50191">
    <property type="entry name" value="CRAL_TRIO"/>
    <property type="match status" value="1"/>
</dbReference>
<evidence type="ECO:0000313" key="6">
    <source>
        <dbReference type="Proteomes" id="UP000616769"/>
    </source>
</evidence>
<dbReference type="Pfam" id="PF00650">
    <property type="entry name" value="CRAL_TRIO"/>
    <property type="match status" value="1"/>
</dbReference>
<dbReference type="GO" id="GO:0012505">
    <property type="term" value="C:endomembrane system"/>
    <property type="evidence" value="ECO:0007669"/>
    <property type="project" value="TreeGrafter"/>
</dbReference>
<evidence type="ECO:0000259" key="1">
    <source>
        <dbReference type="PROSITE" id="PS50191"/>
    </source>
</evidence>
<keyword evidence="5" id="KW-1185">Reference proteome</keyword>
<gene>
    <name evidence="3" type="ORF">QR98_0058980</name>
    <name evidence="2" type="ORF">SSS_4369</name>
</gene>
<evidence type="ECO:0000313" key="4">
    <source>
        <dbReference type="EnsemblMetazoa" id="KAF7496655.1"/>
    </source>
</evidence>
<feature type="domain" description="CRAL-TRIO" evidence="1">
    <location>
        <begin position="81"/>
        <end position="234"/>
    </location>
</feature>
<dbReference type="InterPro" id="IPR053012">
    <property type="entry name" value="ER-organelle_contact"/>
</dbReference>
<dbReference type="EnsemblMetazoa" id="SSS_4369s_mrna">
    <property type="protein sequence ID" value="KAF7496655.1"/>
    <property type="gene ID" value="SSS_4369"/>
</dbReference>
<evidence type="ECO:0000313" key="2">
    <source>
        <dbReference type="EMBL" id="KAF7496655.1"/>
    </source>
</evidence>
<dbReference type="PANTHER" id="PTHR46384:SF1">
    <property type="entry name" value="MOTILE SPERM DOMAIN-CONTAINING PROTEIN 2"/>
    <property type="match status" value="1"/>
</dbReference>
<dbReference type="OrthoDB" id="6504392at2759"/>
<protein>
    <submittedName>
        <fullName evidence="3">Motile sperm domain containing 2-like protein 2</fullName>
    </submittedName>
    <submittedName>
        <fullName evidence="2">Motile sperm domain-containing protein 2</fullName>
    </submittedName>
</protein>
<dbReference type="InterPro" id="IPR001251">
    <property type="entry name" value="CRAL-TRIO_dom"/>
</dbReference>
<dbReference type="InterPro" id="IPR036865">
    <property type="entry name" value="CRAL-TRIO_dom_sf"/>
</dbReference>
<dbReference type="CDD" id="cd00170">
    <property type="entry name" value="SEC14"/>
    <property type="match status" value="1"/>
</dbReference>
<dbReference type="EMBL" id="WVUK01000003">
    <property type="protein sequence ID" value="KAF7496655.1"/>
    <property type="molecule type" value="Genomic_DNA"/>
</dbReference>
<reference evidence="2" key="3">
    <citation type="submission" date="2020-01" db="EMBL/GenBank/DDBJ databases">
        <authorList>
            <person name="Korhonen P.K.K."/>
            <person name="Guangxu M.G."/>
            <person name="Wang T.W."/>
            <person name="Stroehlein A.J.S."/>
            <person name="Young N.D."/>
            <person name="Ang C.-S.A."/>
            <person name="Fernando D.W.F."/>
            <person name="Lu H.L."/>
            <person name="Taylor S.T."/>
            <person name="Ehtesham M.E.M."/>
            <person name="Najaraj S.H.N."/>
            <person name="Harsha G.H.G."/>
            <person name="Madugundu A.M."/>
            <person name="Renuse S.R."/>
            <person name="Holt D.H."/>
            <person name="Pandey A.P."/>
            <person name="Papenfuss A.P."/>
            <person name="Gasser R.B.G."/>
            <person name="Fischer K.F."/>
        </authorList>
    </citation>
    <scope>NUCLEOTIDE SEQUENCE</scope>
    <source>
        <strain evidence="2">SSS_KF_BRIS2020</strain>
    </source>
</reference>
<dbReference type="SUPFAM" id="SSF52087">
    <property type="entry name" value="CRAL/TRIO domain"/>
    <property type="match status" value="1"/>
</dbReference>
<dbReference type="Gene3D" id="3.40.525.10">
    <property type="entry name" value="CRAL-TRIO lipid binding domain"/>
    <property type="match status" value="1"/>
</dbReference>
<evidence type="ECO:0000313" key="3">
    <source>
        <dbReference type="EMBL" id="KPM07405.1"/>
    </source>
</evidence>
<reference evidence="3 6" key="1">
    <citation type="journal article" date="2015" name="Parasit. Vectors">
        <title>Draft genome of the scabies mite.</title>
        <authorList>
            <person name="Rider S.D.Jr."/>
            <person name="Morgan M.S."/>
            <person name="Arlian L.G."/>
        </authorList>
    </citation>
    <scope>NUCLEOTIDE SEQUENCE [LARGE SCALE GENOMIC DNA]</scope>
    <source>
        <strain evidence="3">Arlian Lab</strain>
    </source>
</reference>
<dbReference type="Proteomes" id="UP000070412">
    <property type="component" value="Unassembled WGS sequence"/>
</dbReference>
<organism evidence="3 6">
    <name type="scientific">Sarcoptes scabiei</name>
    <name type="common">Itch mite</name>
    <name type="synonym">Acarus scabiei</name>
    <dbReference type="NCBI Taxonomy" id="52283"/>
    <lineage>
        <taxon>Eukaryota</taxon>
        <taxon>Metazoa</taxon>
        <taxon>Ecdysozoa</taxon>
        <taxon>Arthropoda</taxon>
        <taxon>Chelicerata</taxon>
        <taxon>Arachnida</taxon>
        <taxon>Acari</taxon>
        <taxon>Acariformes</taxon>
        <taxon>Sarcoptiformes</taxon>
        <taxon>Astigmata</taxon>
        <taxon>Psoroptidia</taxon>
        <taxon>Sarcoptoidea</taxon>
        <taxon>Sarcoptidae</taxon>
        <taxon>Sarcoptinae</taxon>
        <taxon>Sarcoptes</taxon>
    </lineage>
</organism>